<evidence type="ECO:0000256" key="2">
    <source>
        <dbReference type="SAM" id="Phobius"/>
    </source>
</evidence>
<name>A0AAW0BP67_9AGAR</name>
<keyword evidence="2" id="KW-0472">Membrane</keyword>
<keyword evidence="4" id="KW-1185">Reference proteome</keyword>
<proteinExistence type="predicted"/>
<feature type="region of interest" description="Disordered" evidence="1">
    <location>
        <begin position="258"/>
        <end position="290"/>
    </location>
</feature>
<dbReference type="AlphaFoldDB" id="A0AAW0BP67"/>
<keyword evidence="2" id="KW-1133">Transmembrane helix</keyword>
<reference evidence="3 4" key="1">
    <citation type="submission" date="2024-01" db="EMBL/GenBank/DDBJ databases">
        <title>A draft genome for a cacao thread blight-causing isolate of Paramarasmius palmivorus.</title>
        <authorList>
            <person name="Baruah I.K."/>
            <person name="Bukari Y."/>
            <person name="Amoako-Attah I."/>
            <person name="Meinhardt L.W."/>
            <person name="Bailey B.A."/>
            <person name="Cohen S.P."/>
        </authorList>
    </citation>
    <scope>NUCLEOTIDE SEQUENCE [LARGE SCALE GENOMIC DNA]</scope>
    <source>
        <strain evidence="3 4">GH-12</strain>
    </source>
</reference>
<gene>
    <name evidence="3" type="ORF">VNI00_014775</name>
</gene>
<feature type="transmembrane region" description="Helical" evidence="2">
    <location>
        <begin position="122"/>
        <end position="150"/>
    </location>
</feature>
<accession>A0AAW0BP67</accession>
<keyword evidence="2" id="KW-0812">Transmembrane</keyword>
<feature type="region of interest" description="Disordered" evidence="1">
    <location>
        <begin position="93"/>
        <end position="118"/>
    </location>
</feature>
<dbReference type="EMBL" id="JAYKXP010000086">
    <property type="protein sequence ID" value="KAK7028937.1"/>
    <property type="molecule type" value="Genomic_DNA"/>
</dbReference>
<dbReference type="Proteomes" id="UP001383192">
    <property type="component" value="Unassembled WGS sequence"/>
</dbReference>
<evidence type="ECO:0000313" key="4">
    <source>
        <dbReference type="Proteomes" id="UP001383192"/>
    </source>
</evidence>
<evidence type="ECO:0000256" key="1">
    <source>
        <dbReference type="SAM" id="MobiDB-lite"/>
    </source>
</evidence>
<organism evidence="3 4">
    <name type="scientific">Paramarasmius palmivorus</name>
    <dbReference type="NCBI Taxonomy" id="297713"/>
    <lineage>
        <taxon>Eukaryota</taxon>
        <taxon>Fungi</taxon>
        <taxon>Dikarya</taxon>
        <taxon>Basidiomycota</taxon>
        <taxon>Agaricomycotina</taxon>
        <taxon>Agaricomycetes</taxon>
        <taxon>Agaricomycetidae</taxon>
        <taxon>Agaricales</taxon>
        <taxon>Marasmiineae</taxon>
        <taxon>Marasmiaceae</taxon>
        <taxon>Paramarasmius</taxon>
    </lineage>
</organism>
<comment type="caution">
    <text evidence="3">The sequence shown here is derived from an EMBL/GenBank/DDBJ whole genome shotgun (WGS) entry which is preliminary data.</text>
</comment>
<feature type="compositionally biased region" description="Low complexity" evidence="1">
    <location>
        <begin position="100"/>
        <end position="118"/>
    </location>
</feature>
<sequence length="290" mass="32491">MSVYGLYNRSANYTVDFIIDGSNEHRKYPQDNPVASDGIRNYNIYGNTTLTPGNHTLIVNITSVSSDAYFYLDYITYTPSFSFIHQKPTFVRKPEDQQLPPSSSASVPPSLPTNTSPPTKPLLLSMGALVGIVIAGLSMVIFAGLFKCFWKKRSASRKEAKITSRMEPFATRFASDVKSRPNKWRELFPSEDMESNAIEPRGEGSSHLASLRVPEVQFRMDSLTAEIQNSDDLTRRELLARNNMLTMEVERLIRENAPPEYGGSVVGLERSNSHSGTLPSYNYREGSERS</sequence>
<evidence type="ECO:0000313" key="3">
    <source>
        <dbReference type="EMBL" id="KAK7028937.1"/>
    </source>
</evidence>
<protein>
    <submittedName>
        <fullName evidence="3">Uncharacterized protein</fullName>
    </submittedName>
</protein>